<comment type="caution">
    <text evidence="1">The sequence shown here is derived from an EMBL/GenBank/DDBJ whole genome shotgun (WGS) entry which is preliminary data.</text>
</comment>
<evidence type="ECO:0000313" key="1">
    <source>
        <dbReference type="EMBL" id="KAJ0049232.1"/>
    </source>
</evidence>
<accession>A0ACC0ZF41</accession>
<proteinExistence type="predicted"/>
<keyword evidence="2" id="KW-1185">Reference proteome</keyword>
<organism evidence="1 2">
    <name type="scientific">Pistacia integerrima</name>
    <dbReference type="NCBI Taxonomy" id="434235"/>
    <lineage>
        <taxon>Eukaryota</taxon>
        <taxon>Viridiplantae</taxon>
        <taxon>Streptophyta</taxon>
        <taxon>Embryophyta</taxon>
        <taxon>Tracheophyta</taxon>
        <taxon>Spermatophyta</taxon>
        <taxon>Magnoliopsida</taxon>
        <taxon>eudicotyledons</taxon>
        <taxon>Gunneridae</taxon>
        <taxon>Pentapetalae</taxon>
        <taxon>rosids</taxon>
        <taxon>malvids</taxon>
        <taxon>Sapindales</taxon>
        <taxon>Anacardiaceae</taxon>
        <taxon>Pistacia</taxon>
    </lineage>
</organism>
<evidence type="ECO:0000313" key="2">
    <source>
        <dbReference type="Proteomes" id="UP001163603"/>
    </source>
</evidence>
<reference evidence="2" key="1">
    <citation type="journal article" date="2023" name="G3 (Bethesda)">
        <title>Genome assembly and association tests identify interacting loci associated with vigor, precocity, and sex in interspecific pistachio rootstocks.</title>
        <authorList>
            <person name="Palmer W."/>
            <person name="Jacygrad E."/>
            <person name="Sagayaradj S."/>
            <person name="Cavanaugh K."/>
            <person name="Han R."/>
            <person name="Bertier L."/>
            <person name="Beede B."/>
            <person name="Kafkas S."/>
            <person name="Golino D."/>
            <person name="Preece J."/>
            <person name="Michelmore R."/>
        </authorList>
    </citation>
    <scope>NUCLEOTIDE SEQUENCE [LARGE SCALE GENOMIC DNA]</scope>
</reference>
<sequence>MRHVLMLSRSSLTVLHTKELAQRLKQQMDANVTVNCVHPGIVRTRLTREREGFLTDLVFFLTSKLLKTIPQAAATTCYVCVHPRLEDVSGKYFADCNEAWTSKLGSNSNEAARFWAISELLVSTDPKEVLDINAKPWI</sequence>
<dbReference type="EMBL" id="CM047737">
    <property type="protein sequence ID" value="KAJ0049232.1"/>
    <property type="molecule type" value="Genomic_DNA"/>
</dbReference>
<name>A0ACC0ZF41_9ROSI</name>
<dbReference type="Proteomes" id="UP001163603">
    <property type="component" value="Chromosome 2"/>
</dbReference>
<protein>
    <submittedName>
        <fullName evidence="1">Uncharacterized protein</fullName>
    </submittedName>
</protein>
<gene>
    <name evidence="1" type="ORF">Pint_14863</name>
</gene>